<dbReference type="GO" id="GO:0016787">
    <property type="term" value="F:hydrolase activity"/>
    <property type="evidence" value="ECO:0007669"/>
    <property type="project" value="UniProtKB-KW"/>
</dbReference>
<dbReference type="OrthoDB" id="8480037at2"/>
<keyword evidence="3" id="KW-0378">Hydrolase</keyword>
<dbReference type="AlphaFoldDB" id="A0A1H6HUV2"/>
<evidence type="ECO:0000313" key="3">
    <source>
        <dbReference type="EMBL" id="SEH37912.1"/>
    </source>
</evidence>
<name>A0A1H6HUV2_MAGFU</name>
<evidence type="ECO:0000259" key="2">
    <source>
        <dbReference type="Pfam" id="PF00975"/>
    </source>
</evidence>
<dbReference type="SUPFAM" id="SSF53474">
    <property type="entry name" value="alpha/beta-Hydrolases"/>
    <property type="match status" value="1"/>
</dbReference>
<evidence type="ECO:0000256" key="1">
    <source>
        <dbReference type="ARBA" id="ARBA00007169"/>
    </source>
</evidence>
<dbReference type="RefSeq" id="WP_083386728.1">
    <property type="nucleotide sequence ID" value="NZ_FNWO01000007.1"/>
</dbReference>
<feature type="domain" description="Thioesterase" evidence="2">
    <location>
        <begin position="21"/>
        <end position="241"/>
    </location>
</feature>
<dbReference type="Proteomes" id="UP000182983">
    <property type="component" value="Unassembled WGS sequence"/>
</dbReference>
<dbReference type="InterPro" id="IPR029058">
    <property type="entry name" value="AB_hydrolase_fold"/>
</dbReference>
<accession>A0A1H6HUV2</accession>
<dbReference type="InterPro" id="IPR012223">
    <property type="entry name" value="TEII"/>
</dbReference>
<sequence length="260" mass="27563">MSGPWLVRIGKPAARHPSLRLLGLPHAGGGPSLFRPWATALPPDVDLVAAQLPGRERRLAETPCRDAKTIVTGLVAAVLALPPAPLVLYGHSLGASLALDLAVALTEAQAPLALVTVAARAAPYLPPRRPPLSPLDDRAFLTAIGAMGGTPREALEHAELMAMVLPVLRADFVLSEGFARPPAPVIACPLLAVNGRDDPYVTEADMRAWSAFAAGRFRFEEVAAGHFFAQSHRNDILRLIFEEIGWTSSASATDLCQEAS</sequence>
<protein>
    <submittedName>
        <fullName evidence="3">Medium-chain acyl-[acyl-carrier-protein] hydrolase</fullName>
    </submittedName>
</protein>
<dbReference type="PANTHER" id="PTHR11487:SF0">
    <property type="entry name" value="S-ACYL FATTY ACID SYNTHASE THIOESTERASE, MEDIUM CHAIN"/>
    <property type="match status" value="1"/>
</dbReference>
<dbReference type="PANTHER" id="PTHR11487">
    <property type="entry name" value="THIOESTERASE"/>
    <property type="match status" value="1"/>
</dbReference>
<reference evidence="4" key="1">
    <citation type="submission" date="2016-10" db="EMBL/GenBank/DDBJ databases">
        <authorList>
            <person name="Varghese N."/>
            <person name="Submissions S."/>
        </authorList>
    </citation>
    <scope>NUCLEOTIDE SEQUENCE [LARGE SCALE GENOMIC DNA]</scope>
    <source>
        <strain evidence="4">DSM 13234</strain>
    </source>
</reference>
<dbReference type="EMBL" id="FNWO01000007">
    <property type="protein sequence ID" value="SEH37912.1"/>
    <property type="molecule type" value="Genomic_DNA"/>
</dbReference>
<keyword evidence="4" id="KW-1185">Reference proteome</keyword>
<dbReference type="Pfam" id="PF00975">
    <property type="entry name" value="Thioesterase"/>
    <property type="match status" value="1"/>
</dbReference>
<comment type="similarity">
    <text evidence="1">Belongs to the thioesterase family.</text>
</comment>
<dbReference type="GO" id="GO:0008610">
    <property type="term" value="P:lipid biosynthetic process"/>
    <property type="evidence" value="ECO:0007669"/>
    <property type="project" value="TreeGrafter"/>
</dbReference>
<gene>
    <name evidence="3" type="ORF">SAMN04244559_02020</name>
</gene>
<organism evidence="3 4">
    <name type="scientific">Magnetospirillum fulvum</name>
    <name type="common">Rhodospirillum fulvum</name>
    <dbReference type="NCBI Taxonomy" id="1082"/>
    <lineage>
        <taxon>Bacteria</taxon>
        <taxon>Pseudomonadati</taxon>
        <taxon>Pseudomonadota</taxon>
        <taxon>Alphaproteobacteria</taxon>
        <taxon>Rhodospirillales</taxon>
        <taxon>Rhodospirillaceae</taxon>
        <taxon>Magnetospirillum</taxon>
    </lineage>
</organism>
<proteinExistence type="inferred from homology"/>
<dbReference type="Gene3D" id="3.40.50.1820">
    <property type="entry name" value="alpha/beta hydrolase"/>
    <property type="match status" value="1"/>
</dbReference>
<evidence type="ECO:0000313" key="4">
    <source>
        <dbReference type="Proteomes" id="UP000182983"/>
    </source>
</evidence>
<dbReference type="InterPro" id="IPR001031">
    <property type="entry name" value="Thioesterase"/>
</dbReference>